<sequence length="96" mass="10378">MNLVTTHSTRSKLLIGRIQGLQMCILPNLSKGYLSTFSLITFVEDSAPIDEHPESINGKTWKIPGAVAVLVVYECGSGAAVVLRAGDYGLQKLFRA</sequence>
<accession>A0A9P6NMS8</accession>
<dbReference type="EMBL" id="MU167254">
    <property type="protein sequence ID" value="KAG0146913.1"/>
    <property type="molecule type" value="Genomic_DNA"/>
</dbReference>
<organism evidence="1 2">
    <name type="scientific">Cronartium quercuum f. sp. fusiforme G11</name>
    <dbReference type="NCBI Taxonomy" id="708437"/>
    <lineage>
        <taxon>Eukaryota</taxon>
        <taxon>Fungi</taxon>
        <taxon>Dikarya</taxon>
        <taxon>Basidiomycota</taxon>
        <taxon>Pucciniomycotina</taxon>
        <taxon>Pucciniomycetes</taxon>
        <taxon>Pucciniales</taxon>
        <taxon>Coleosporiaceae</taxon>
        <taxon>Cronartium</taxon>
    </lineage>
</organism>
<dbReference type="AlphaFoldDB" id="A0A9P6NMS8"/>
<reference evidence="1" key="1">
    <citation type="submission" date="2013-11" db="EMBL/GenBank/DDBJ databases">
        <title>Genome sequence of the fusiform rust pathogen reveals effectors for host alternation and coevolution with pine.</title>
        <authorList>
            <consortium name="DOE Joint Genome Institute"/>
            <person name="Smith K."/>
            <person name="Pendleton A."/>
            <person name="Kubisiak T."/>
            <person name="Anderson C."/>
            <person name="Salamov A."/>
            <person name="Aerts A."/>
            <person name="Riley R."/>
            <person name="Clum A."/>
            <person name="Lindquist E."/>
            <person name="Ence D."/>
            <person name="Campbell M."/>
            <person name="Kronenberg Z."/>
            <person name="Feau N."/>
            <person name="Dhillon B."/>
            <person name="Hamelin R."/>
            <person name="Burleigh J."/>
            <person name="Smith J."/>
            <person name="Yandell M."/>
            <person name="Nelson C."/>
            <person name="Grigoriev I."/>
            <person name="Davis J."/>
        </authorList>
    </citation>
    <scope>NUCLEOTIDE SEQUENCE</scope>
    <source>
        <strain evidence="1">G11</strain>
    </source>
</reference>
<comment type="caution">
    <text evidence="1">The sequence shown here is derived from an EMBL/GenBank/DDBJ whole genome shotgun (WGS) entry which is preliminary data.</text>
</comment>
<proteinExistence type="predicted"/>
<dbReference type="Proteomes" id="UP000886653">
    <property type="component" value="Unassembled WGS sequence"/>
</dbReference>
<evidence type="ECO:0000313" key="2">
    <source>
        <dbReference type="Proteomes" id="UP000886653"/>
    </source>
</evidence>
<gene>
    <name evidence="1" type="ORF">CROQUDRAFT_92055</name>
</gene>
<protein>
    <submittedName>
        <fullName evidence="1">Uncharacterized protein</fullName>
    </submittedName>
</protein>
<evidence type="ECO:0000313" key="1">
    <source>
        <dbReference type="EMBL" id="KAG0146913.1"/>
    </source>
</evidence>
<keyword evidence="2" id="KW-1185">Reference proteome</keyword>
<name>A0A9P6NMS8_9BASI</name>